<evidence type="ECO:0000313" key="6">
    <source>
        <dbReference type="Proteomes" id="UP001279734"/>
    </source>
</evidence>
<dbReference type="InterPro" id="IPR037353">
    <property type="entry name" value="ASH2"/>
</dbReference>
<feature type="compositionally biased region" description="Polar residues" evidence="3">
    <location>
        <begin position="152"/>
        <end position="176"/>
    </location>
</feature>
<keyword evidence="2" id="KW-0539">Nucleus</keyword>
<comment type="caution">
    <text evidence="5">The sequence shown here is derived from an EMBL/GenBank/DDBJ whole genome shotgun (WGS) entry which is preliminary data.</text>
</comment>
<feature type="domain" description="B30.2/SPRY" evidence="4">
    <location>
        <begin position="221"/>
        <end position="440"/>
    </location>
</feature>
<dbReference type="PANTHER" id="PTHR10598">
    <property type="entry name" value="SET1/ASH2 HISTONE METHYLTRANSFERASE COMPLEX SUBUNIT ASH2"/>
    <property type="match status" value="1"/>
</dbReference>
<dbReference type="InterPro" id="IPR003877">
    <property type="entry name" value="SPRY_dom"/>
</dbReference>
<dbReference type="PROSITE" id="PS50188">
    <property type="entry name" value="B302_SPRY"/>
    <property type="match status" value="1"/>
</dbReference>
<dbReference type="Proteomes" id="UP001279734">
    <property type="component" value="Unassembled WGS sequence"/>
</dbReference>
<accession>A0AAD3SIL4</accession>
<gene>
    <name evidence="5" type="ORF">Nepgr_013311</name>
</gene>
<dbReference type="SMART" id="SM00449">
    <property type="entry name" value="SPRY"/>
    <property type="match status" value="1"/>
</dbReference>
<evidence type="ECO:0000256" key="2">
    <source>
        <dbReference type="ARBA" id="ARBA00023242"/>
    </source>
</evidence>
<feature type="region of interest" description="Disordered" evidence="3">
    <location>
        <begin position="1"/>
        <end position="22"/>
    </location>
</feature>
<evidence type="ECO:0000313" key="5">
    <source>
        <dbReference type="EMBL" id="GMH11470.1"/>
    </source>
</evidence>
<protein>
    <recommendedName>
        <fullName evidence="4">B30.2/SPRY domain-containing protein</fullName>
    </recommendedName>
</protein>
<reference evidence="5" key="1">
    <citation type="submission" date="2023-05" db="EMBL/GenBank/DDBJ databases">
        <title>Nepenthes gracilis genome sequencing.</title>
        <authorList>
            <person name="Fukushima K."/>
        </authorList>
    </citation>
    <scope>NUCLEOTIDE SEQUENCE</scope>
    <source>
        <strain evidence="5">SING2019-196</strain>
    </source>
</reference>
<dbReference type="InterPro" id="IPR001870">
    <property type="entry name" value="B30.2/SPRY"/>
</dbReference>
<sequence length="476" mass="52861">MDNLQAAYIDEEENDDDSSHIINKDGINADDGIMLTDPKPSEANVTSTTIVVDATENPSIGAKVGEGVVSELLTDFTVAATSLNAELEAQTVKEDLMDSEDMSSDSISIDDQSGNLQNLDVSENLNKSPDPTAFSDDDEVSTPKKQKRLSLLTPQAPSTQQSELDTSSAEPSQSQPKALSNGKKSKKKSKNNNVWTKSMSRKGKKKCKNNNHNGPKPEDKVLIKPVPRLPDKNDDNPDMKICLSKIYKAEKVELSDDRMTAGSCKGYRMVRATRGVAEGAWYFEIKLMHLGDTGHARLGWSTEKGDLQAPVGYDANSFGYRDIDGSKIHKAWREKYGEEGYKEGDVIGFYINLPEGNSYMPKPPQLVWYKGQRYLCAPDAKEDPPKIVPRSEISFFKNGTCQGVAFENLYGGRYYPAASMFTLPNQTNCFVRFNFGPDFECFPEDFEGRPVPKPMIEVPYHGVDIQIENSESNERE</sequence>
<dbReference type="Pfam" id="PF00622">
    <property type="entry name" value="SPRY"/>
    <property type="match status" value="1"/>
</dbReference>
<feature type="compositionally biased region" description="Low complexity" evidence="3">
    <location>
        <begin position="104"/>
        <end position="113"/>
    </location>
</feature>
<proteinExistence type="predicted"/>
<dbReference type="EMBL" id="BSYO01000011">
    <property type="protein sequence ID" value="GMH11470.1"/>
    <property type="molecule type" value="Genomic_DNA"/>
</dbReference>
<dbReference type="AlphaFoldDB" id="A0AAD3SIL4"/>
<dbReference type="GO" id="GO:0000976">
    <property type="term" value="F:transcription cis-regulatory region binding"/>
    <property type="evidence" value="ECO:0007669"/>
    <property type="project" value="TreeGrafter"/>
</dbReference>
<dbReference type="PANTHER" id="PTHR10598:SF0">
    <property type="entry name" value="SET1_ASH2 HISTONE METHYLTRANSFERASE COMPLEX SUBUNIT ASH2"/>
    <property type="match status" value="1"/>
</dbReference>
<dbReference type="InterPro" id="IPR043136">
    <property type="entry name" value="B30.2/SPRY_sf"/>
</dbReference>
<dbReference type="Gene3D" id="2.60.120.920">
    <property type="match status" value="1"/>
</dbReference>
<dbReference type="GO" id="GO:0048188">
    <property type="term" value="C:Set1C/COMPASS complex"/>
    <property type="evidence" value="ECO:0007669"/>
    <property type="project" value="InterPro"/>
</dbReference>
<name>A0AAD3SIL4_NEPGR</name>
<dbReference type="SUPFAM" id="SSF49899">
    <property type="entry name" value="Concanavalin A-like lectins/glucanases"/>
    <property type="match status" value="1"/>
</dbReference>
<evidence type="ECO:0000259" key="4">
    <source>
        <dbReference type="PROSITE" id="PS50188"/>
    </source>
</evidence>
<evidence type="ECO:0000256" key="3">
    <source>
        <dbReference type="SAM" id="MobiDB-lite"/>
    </source>
</evidence>
<dbReference type="InterPro" id="IPR013320">
    <property type="entry name" value="ConA-like_dom_sf"/>
</dbReference>
<feature type="region of interest" description="Disordered" evidence="3">
    <location>
        <begin position="96"/>
        <end position="235"/>
    </location>
</feature>
<organism evidence="5 6">
    <name type="scientific">Nepenthes gracilis</name>
    <name type="common">Slender pitcher plant</name>
    <dbReference type="NCBI Taxonomy" id="150966"/>
    <lineage>
        <taxon>Eukaryota</taxon>
        <taxon>Viridiplantae</taxon>
        <taxon>Streptophyta</taxon>
        <taxon>Embryophyta</taxon>
        <taxon>Tracheophyta</taxon>
        <taxon>Spermatophyta</taxon>
        <taxon>Magnoliopsida</taxon>
        <taxon>eudicotyledons</taxon>
        <taxon>Gunneridae</taxon>
        <taxon>Pentapetalae</taxon>
        <taxon>Caryophyllales</taxon>
        <taxon>Nepenthaceae</taxon>
        <taxon>Nepenthes</taxon>
    </lineage>
</organism>
<keyword evidence="6" id="KW-1185">Reference proteome</keyword>
<dbReference type="CDD" id="cd12872">
    <property type="entry name" value="SPRY_Ash2"/>
    <property type="match status" value="1"/>
</dbReference>
<comment type="subcellular location">
    <subcellularLocation>
        <location evidence="1">Nucleus</location>
    </subcellularLocation>
</comment>
<dbReference type="FunFam" id="2.60.120.920:FF:000043">
    <property type="entry name" value="Protein TRAUCO"/>
    <property type="match status" value="1"/>
</dbReference>
<feature type="compositionally biased region" description="Basic residues" evidence="3">
    <location>
        <begin position="199"/>
        <end position="209"/>
    </location>
</feature>
<evidence type="ECO:0000256" key="1">
    <source>
        <dbReference type="ARBA" id="ARBA00004123"/>
    </source>
</evidence>
<feature type="compositionally biased region" description="Polar residues" evidence="3">
    <location>
        <begin position="114"/>
        <end position="129"/>
    </location>
</feature>